<evidence type="ECO:0000256" key="1">
    <source>
        <dbReference type="SAM" id="MobiDB-lite"/>
    </source>
</evidence>
<dbReference type="AlphaFoldDB" id="A0A918GYZ8"/>
<dbReference type="Proteomes" id="UP000619486">
    <property type="component" value="Unassembled WGS sequence"/>
</dbReference>
<organism evidence="2 3">
    <name type="scientific">Streptomyces purpureus</name>
    <dbReference type="NCBI Taxonomy" id="1951"/>
    <lineage>
        <taxon>Bacteria</taxon>
        <taxon>Bacillati</taxon>
        <taxon>Actinomycetota</taxon>
        <taxon>Actinomycetes</taxon>
        <taxon>Kitasatosporales</taxon>
        <taxon>Streptomycetaceae</taxon>
        <taxon>Streptomyces</taxon>
    </lineage>
</organism>
<reference evidence="2" key="1">
    <citation type="journal article" date="2014" name="Int. J. Syst. Evol. Microbiol.">
        <title>Complete genome sequence of Corynebacterium casei LMG S-19264T (=DSM 44701T), isolated from a smear-ripened cheese.</title>
        <authorList>
            <consortium name="US DOE Joint Genome Institute (JGI-PGF)"/>
            <person name="Walter F."/>
            <person name="Albersmeier A."/>
            <person name="Kalinowski J."/>
            <person name="Ruckert C."/>
        </authorList>
    </citation>
    <scope>NUCLEOTIDE SEQUENCE</scope>
    <source>
        <strain evidence="2">JCM 3172</strain>
    </source>
</reference>
<feature type="region of interest" description="Disordered" evidence="1">
    <location>
        <begin position="77"/>
        <end position="101"/>
    </location>
</feature>
<feature type="region of interest" description="Disordered" evidence="1">
    <location>
        <begin position="22"/>
        <end position="49"/>
    </location>
</feature>
<reference evidence="2" key="2">
    <citation type="submission" date="2020-09" db="EMBL/GenBank/DDBJ databases">
        <authorList>
            <person name="Sun Q."/>
            <person name="Ohkuma M."/>
        </authorList>
    </citation>
    <scope>NUCLEOTIDE SEQUENCE</scope>
    <source>
        <strain evidence="2">JCM 3172</strain>
    </source>
</reference>
<accession>A0A918GYZ8</accession>
<feature type="region of interest" description="Disordered" evidence="1">
    <location>
        <begin position="145"/>
        <end position="179"/>
    </location>
</feature>
<gene>
    <name evidence="2" type="ORF">GCM10014713_10460</name>
</gene>
<feature type="compositionally biased region" description="Basic and acidic residues" evidence="1">
    <location>
        <begin position="212"/>
        <end position="243"/>
    </location>
</feature>
<protein>
    <submittedName>
        <fullName evidence="2">Uncharacterized protein</fullName>
    </submittedName>
</protein>
<sequence length="509" mass="49979">MTRAMGAEGAGHLVGAGVELGVAERPGSRGGGDGGPAGGAGGLFGDEPVDGSPVGVRGVLALPRLGEVLVLGLVEEGQRDGGPLGPLGAGPDEGEDVPGHRGEGEVLVEDVEGAVEVDADVGVVLEGVDHHGQGVLGMHGRLDGGFPHKAGQRGGAGEAQVGDGDIEQPAVSGRAGGQLAQQVAEGEALVRAQGVGGGADLGGELVQGGVGGHRDPDRQAVGDLADRRQLPRSAPVEEGHADHGLVAAVDPGEVGGEGGGEEGEGGAAALADPSHQIGLDGEAVPSAAADAVGGGRGGGEQGGLDPGQGLTVVGAVPLLGGRAFVGGRGLQERGDRAGCGVGLDGVGPGAGPAGVLGPDAAADLVQRVGVGEQVVGVEVQMHDRGALAEHRRREQTRTAQGERRVEGAFLPLGAGRGGGVRAGVVHVRGPGAGLLGGEPLVGHSVVVVEAQREGFGVPQDMVQGRGERRRVHLPGETFLQDDVELRVGGGDGGFGSPDVTLIGRQRELT</sequence>
<dbReference type="EMBL" id="BMQQ01000002">
    <property type="protein sequence ID" value="GGT19358.1"/>
    <property type="molecule type" value="Genomic_DNA"/>
</dbReference>
<comment type="caution">
    <text evidence="2">The sequence shown here is derived from an EMBL/GenBank/DDBJ whole genome shotgun (WGS) entry which is preliminary data.</text>
</comment>
<evidence type="ECO:0000313" key="2">
    <source>
        <dbReference type="EMBL" id="GGT19358.1"/>
    </source>
</evidence>
<proteinExistence type="predicted"/>
<feature type="region of interest" description="Disordered" evidence="1">
    <location>
        <begin position="489"/>
        <end position="509"/>
    </location>
</feature>
<evidence type="ECO:0000313" key="3">
    <source>
        <dbReference type="Proteomes" id="UP000619486"/>
    </source>
</evidence>
<name>A0A918GYZ8_9ACTN</name>
<feature type="region of interest" description="Disordered" evidence="1">
    <location>
        <begin position="203"/>
        <end position="272"/>
    </location>
</feature>
<keyword evidence="3" id="KW-1185">Reference proteome</keyword>
<feature type="compositionally biased region" description="Gly residues" evidence="1">
    <location>
        <begin position="28"/>
        <end position="44"/>
    </location>
</feature>